<protein>
    <submittedName>
        <fullName evidence="1">Uncharacterized protein</fullName>
    </submittedName>
</protein>
<sequence length="71" mass="8076">MNGENSNLCGSFCVQPDAEPFIIRVLNLCMLFHELFRCVTYSSFVQKLARASPELALIGFHTHRPYNSMPL</sequence>
<dbReference type="InParanoid" id="A0A194YMJ0"/>
<accession>A0A194YMJ0</accession>
<name>A0A194YMJ0_SORBI</name>
<reference evidence="1 2" key="1">
    <citation type="journal article" date="2009" name="Nature">
        <title>The Sorghum bicolor genome and the diversification of grasses.</title>
        <authorList>
            <person name="Paterson A.H."/>
            <person name="Bowers J.E."/>
            <person name="Bruggmann R."/>
            <person name="Dubchak I."/>
            <person name="Grimwood J."/>
            <person name="Gundlach H."/>
            <person name="Haberer G."/>
            <person name="Hellsten U."/>
            <person name="Mitros T."/>
            <person name="Poliakov A."/>
            <person name="Schmutz J."/>
            <person name="Spannagl M."/>
            <person name="Tang H."/>
            <person name="Wang X."/>
            <person name="Wicker T."/>
            <person name="Bharti A.K."/>
            <person name="Chapman J."/>
            <person name="Feltus F.A."/>
            <person name="Gowik U."/>
            <person name="Grigoriev I.V."/>
            <person name="Lyons E."/>
            <person name="Maher C.A."/>
            <person name="Martis M."/>
            <person name="Narechania A."/>
            <person name="Otillar R.P."/>
            <person name="Penning B.W."/>
            <person name="Salamov A.A."/>
            <person name="Wang Y."/>
            <person name="Zhang L."/>
            <person name="Carpita N.C."/>
            <person name="Freeling M."/>
            <person name="Gingle A.R."/>
            <person name="Hash C.T."/>
            <person name="Keller B."/>
            <person name="Klein P."/>
            <person name="Kresovich S."/>
            <person name="McCann M.C."/>
            <person name="Ming R."/>
            <person name="Peterson D.G."/>
            <person name="Mehboob-ur-Rahman"/>
            <person name="Ware D."/>
            <person name="Westhoff P."/>
            <person name="Mayer K.F."/>
            <person name="Messing J."/>
            <person name="Rokhsar D.S."/>
        </authorList>
    </citation>
    <scope>NUCLEOTIDE SEQUENCE [LARGE SCALE GENOMIC DNA]</scope>
    <source>
        <strain evidence="2">cv. BTx623</strain>
    </source>
</reference>
<evidence type="ECO:0000313" key="1">
    <source>
        <dbReference type="EMBL" id="KXG29434.1"/>
    </source>
</evidence>
<dbReference type="AlphaFoldDB" id="A0A194YMJ0"/>
<evidence type="ECO:0000313" key="2">
    <source>
        <dbReference type="Proteomes" id="UP000000768"/>
    </source>
</evidence>
<gene>
    <name evidence="1" type="ORF">SORBI_3004G035700</name>
</gene>
<dbReference type="Gramene" id="KXG29434">
    <property type="protein sequence ID" value="KXG29434"/>
    <property type="gene ID" value="SORBI_3004G035700"/>
</dbReference>
<keyword evidence="2" id="KW-1185">Reference proteome</keyword>
<reference evidence="2" key="2">
    <citation type="journal article" date="2018" name="Plant J.">
        <title>The Sorghum bicolor reference genome: improved assembly, gene annotations, a transcriptome atlas, and signatures of genome organization.</title>
        <authorList>
            <person name="McCormick R.F."/>
            <person name="Truong S.K."/>
            <person name="Sreedasyam A."/>
            <person name="Jenkins J."/>
            <person name="Shu S."/>
            <person name="Sims D."/>
            <person name="Kennedy M."/>
            <person name="Amirebrahimi M."/>
            <person name="Weers B.D."/>
            <person name="McKinley B."/>
            <person name="Mattison A."/>
            <person name="Morishige D.T."/>
            <person name="Grimwood J."/>
            <person name="Schmutz J."/>
            <person name="Mullet J.E."/>
        </authorList>
    </citation>
    <scope>NUCLEOTIDE SEQUENCE [LARGE SCALE GENOMIC DNA]</scope>
    <source>
        <strain evidence="2">cv. BTx623</strain>
    </source>
</reference>
<dbReference type="EMBL" id="CM000763">
    <property type="protein sequence ID" value="KXG29434.1"/>
    <property type="molecule type" value="Genomic_DNA"/>
</dbReference>
<organism evidence="1 2">
    <name type="scientific">Sorghum bicolor</name>
    <name type="common">Sorghum</name>
    <name type="synonym">Sorghum vulgare</name>
    <dbReference type="NCBI Taxonomy" id="4558"/>
    <lineage>
        <taxon>Eukaryota</taxon>
        <taxon>Viridiplantae</taxon>
        <taxon>Streptophyta</taxon>
        <taxon>Embryophyta</taxon>
        <taxon>Tracheophyta</taxon>
        <taxon>Spermatophyta</taxon>
        <taxon>Magnoliopsida</taxon>
        <taxon>Liliopsida</taxon>
        <taxon>Poales</taxon>
        <taxon>Poaceae</taxon>
        <taxon>PACMAD clade</taxon>
        <taxon>Panicoideae</taxon>
        <taxon>Andropogonodae</taxon>
        <taxon>Andropogoneae</taxon>
        <taxon>Sorghinae</taxon>
        <taxon>Sorghum</taxon>
    </lineage>
</organism>
<dbReference type="Proteomes" id="UP000000768">
    <property type="component" value="Chromosome 4"/>
</dbReference>
<proteinExistence type="predicted"/>